<feature type="transmembrane region" description="Helical" evidence="7">
    <location>
        <begin position="27"/>
        <end position="50"/>
    </location>
</feature>
<feature type="transmembrane region" description="Helical" evidence="7">
    <location>
        <begin position="102"/>
        <end position="126"/>
    </location>
</feature>
<dbReference type="GO" id="GO:0016020">
    <property type="term" value="C:membrane"/>
    <property type="evidence" value="ECO:0007669"/>
    <property type="project" value="UniProtKB-SubCell"/>
</dbReference>
<organism evidence="9 10">
    <name type="scientific">Talaromyces rugulosus</name>
    <name type="common">Penicillium rugulosum</name>
    <dbReference type="NCBI Taxonomy" id="121627"/>
    <lineage>
        <taxon>Eukaryota</taxon>
        <taxon>Fungi</taxon>
        <taxon>Dikarya</taxon>
        <taxon>Ascomycota</taxon>
        <taxon>Pezizomycotina</taxon>
        <taxon>Eurotiomycetes</taxon>
        <taxon>Eurotiomycetidae</taxon>
        <taxon>Eurotiales</taxon>
        <taxon>Trichocomaceae</taxon>
        <taxon>Talaromyces</taxon>
        <taxon>Talaromyces sect. Islandici</taxon>
    </lineage>
</organism>
<dbReference type="AlphaFoldDB" id="A0A7H8R794"/>
<dbReference type="Pfam" id="PF20684">
    <property type="entry name" value="Fung_rhodopsin"/>
    <property type="match status" value="1"/>
</dbReference>
<dbReference type="PANTHER" id="PTHR33048:SF47">
    <property type="entry name" value="INTEGRAL MEMBRANE PROTEIN-RELATED"/>
    <property type="match status" value="1"/>
</dbReference>
<feature type="compositionally biased region" description="Basic and acidic residues" evidence="6">
    <location>
        <begin position="330"/>
        <end position="341"/>
    </location>
</feature>
<feature type="transmembrane region" description="Helical" evidence="7">
    <location>
        <begin position="255"/>
        <end position="280"/>
    </location>
</feature>
<feature type="transmembrane region" description="Helical" evidence="7">
    <location>
        <begin position="221"/>
        <end position="243"/>
    </location>
</feature>
<evidence type="ECO:0000313" key="10">
    <source>
        <dbReference type="Proteomes" id="UP000509510"/>
    </source>
</evidence>
<comment type="similarity">
    <text evidence="5">Belongs to the SAT4 family.</text>
</comment>
<dbReference type="Proteomes" id="UP000509510">
    <property type="component" value="Chromosome V"/>
</dbReference>
<evidence type="ECO:0000256" key="2">
    <source>
        <dbReference type="ARBA" id="ARBA00022692"/>
    </source>
</evidence>
<feature type="transmembrane region" description="Helical" evidence="7">
    <location>
        <begin position="188"/>
        <end position="209"/>
    </location>
</feature>
<evidence type="ECO:0000256" key="3">
    <source>
        <dbReference type="ARBA" id="ARBA00022989"/>
    </source>
</evidence>
<dbReference type="GeneID" id="55996881"/>
<dbReference type="KEGG" id="trg:TRUGW13939_09398"/>
<feature type="domain" description="Rhodopsin" evidence="8">
    <location>
        <begin position="46"/>
        <end position="281"/>
    </location>
</feature>
<accession>A0A7H8R794</accession>
<evidence type="ECO:0000256" key="1">
    <source>
        <dbReference type="ARBA" id="ARBA00004141"/>
    </source>
</evidence>
<evidence type="ECO:0000259" key="8">
    <source>
        <dbReference type="Pfam" id="PF20684"/>
    </source>
</evidence>
<keyword evidence="4 7" id="KW-0472">Membrane</keyword>
<feature type="transmembrane region" description="Helical" evidence="7">
    <location>
        <begin position="146"/>
        <end position="168"/>
    </location>
</feature>
<name>A0A7H8R794_TALRU</name>
<dbReference type="InterPro" id="IPR052337">
    <property type="entry name" value="SAT4-like"/>
</dbReference>
<reference evidence="10" key="1">
    <citation type="submission" date="2020-06" db="EMBL/GenBank/DDBJ databases">
        <title>A chromosome-scale genome assembly of Talaromyces rugulosus W13939.</title>
        <authorList>
            <person name="Wang B."/>
            <person name="Guo L."/>
            <person name="Ye K."/>
            <person name="Wang L."/>
        </authorList>
    </citation>
    <scope>NUCLEOTIDE SEQUENCE [LARGE SCALE GENOMIC DNA]</scope>
    <source>
        <strain evidence="10">W13939</strain>
    </source>
</reference>
<gene>
    <name evidence="9" type="ORF">TRUGW13939_09398</name>
</gene>
<sequence>MDPNTTPALEPPPGEVSNLHDPYSLRVYMYITAPVALVLSTAAVLLRVYTKARVTRSVQFEEYILMICQLGNFAFTGLMIYAVQVGQGTHQWNISIANVQRIIELANIIEIIYCPTILGAKTAMVLQTRRFFVVSNRGKIYWLHEILLWTNVACYFALMLSFICTCIPRNKLWEPTVPGRCISSSSILIASSVLNVLSDVAMLLLPLWVVKQLQLPRKIKIMLSATFGTTVLASISSTFRLIYGVKLTHTEDFTWGIMPIGLWAVAEIASIIIASSFPMLPGFVKYVKDQVRSGQGQSSLTRSNYNVSGQEQGQSVVLSSTNGKRFSLKKSGDRNSYRQIHDSAGGNHNTGDITKTIRIETKSDLA</sequence>
<protein>
    <recommendedName>
        <fullName evidence="8">Rhodopsin domain-containing protein</fullName>
    </recommendedName>
</protein>
<evidence type="ECO:0000313" key="9">
    <source>
        <dbReference type="EMBL" id="QKX62239.1"/>
    </source>
</evidence>
<keyword evidence="3 7" id="KW-1133">Transmembrane helix</keyword>
<evidence type="ECO:0000256" key="6">
    <source>
        <dbReference type="SAM" id="MobiDB-lite"/>
    </source>
</evidence>
<dbReference type="PANTHER" id="PTHR33048">
    <property type="entry name" value="PTH11-LIKE INTEGRAL MEMBRANE PROTEIN (AFU_ORTHOLOGUE AFUA_5G11245)"/>
    <property type="match status" value="1"/>
</dbReference>
<feature type="region of interest" description="Disordered" evidence="6">
    <location>
        <begin position="325"/>
        <end position="355"/>
    </location>
</feature>
<proteinExistence type="inferred from homology"/>
<evidence type="ECO:0000256" key="4">
    <source>
        <dbReference type="ARBA" id="ARBA00023136"/>
    </source>
</evidence>
<dbReference type="RefSeq" id="XP_035348413.1">
    <property type="nucleotide sequence ID" value="XM_035492520.1"/>
</dbReference>
<feature type="transmembrane region" description="Helical" evidence="7">
    <location>
        <begin position="62"/>
        <end position="82"/>
    </location>
</feature>
<keyword evidence="2 7" id="KW-0812">Transmembrane</keyword>
<dbReference type="EMBL" id="CP055902">
    <property type="protein sequence ID" value="QKX62239.1"/>
    <property type="molecule type" value="Genomic_DNA"/>
</dbReference>
<dbReference type="InterPro" id="IPR049326">
    <property type="entry name" value="Rhodopsin_dom_fungi"/>
</dbReference>
<evidence type="ECO:0000256" key="5">
    <source>
        <dbReference type="ARBA" id="ARBA00038359"/>
    </source>
</evidence>
<evidence type="ECO:0000256" key="7">
    <source>
        <dbReference type="SAM" id="Phobius"/>
    </source>
</evidence>
<keyword evidence="10" id="KW-1185">Reference proteome</keyword>
<comment type="subcellular location">
    <subcellularLocation>
        <location evidence="1">Membrane</location>
        <topology evidence="1">Multi-pass membrane protein</topology>
    </subcellularLocation>
</comment>
<dbReference type="OrthoDB" id="5342292at2759"/>